<dbReference type="OrthoDB" id="9812065at2"/>
<keyword evidence="4" id="KW-1185">Reference proteome</keyword>
<dbReference type="Gene3D" id="3.20.20.370">
    <property type="entry name" value="Glycoside hydrolase/deacetylase"/>
    <property type="match status" value="1"/>
</dbReference>
<dbReference type="GO" id="GO:0005975">
    <property type="term" value="P:carbohydrate metabolic process"/>
    <property type="evidence" value="ECO:0007669"/>
    <property type="project" value="InterPro"/>
</dbReference>
<evidence type="ECO:0000313" key="4">
    <source>
        <dbReference type="Proteomes" id="UP000278746"/>
    </source>
</evidence>
<dbReference type="Pfam" id="PF01522">
    <property type="entry name" value="Polysacc_deac_1"/>
    <property type="match status" value="1"/>
</dbReference>
<dbReference type="GO" id="GO:0016810">
    <property type="term" value="F:hydrolase activity, acting on carbon-nitrogen (but not peptide) bonds"/>
    <property type="evidence" value="ECO:0007669"/>
    <property type="project" value="InterPro"/>
</dbReference>
<organism evidence="3 4">
    <name type="scientific">Alteribacter keqinensis</name>
    <dbReference type="NCBI Taxonomy" id="2483800"/>
    <lineage>
        <taxon>Bacteria</taxon>
        <taxon>Bacillati</taxon>
        <taxon>Bacillota</taxon>
        <taxon>Bacilli</taxon>
        <taxon>Bacillales</taxon>
        <taxon>Bacillaceae</taxon>
        <taxon>Alteribacter</taxon>
    </lineage>
</organism>
<comment type="caution">
    <text evidence="3">The sequence shown here is derived from an EMBL/GenBank/DDBJ whole genome shotgun (WGS) entry which is preliminary data.</text>
</comment>
<reference evidence="3 4" key="1">
    <citation type="submission" date="2018-10" db="EMBL/GenBank/DDBJ databases">
        <title>Bacillus Keqinensis sp. nov., a moderately halophilic bacterium isolated from a saline-alkaline lake.</title>
        <authorList>
            <person name="Wang H."/>
        </authorList>
    </citation>
    <scope>NUCLEOTIDE SEQUENCE [LARGE SCALE GENOMIC DNA]</scope>
    <source>
        <strain evidence="3 4">KQ-3</strain>
    </source>
</reference>
<gene>
    <name evidence="3" type="ORF">EBO34_05615</name>
</gene>
<dbReference type="InterPro" id="IPR011330">
    <property type="entry name" value="Glyco_hydro/deAcase_b/a-brl"/>
</dbReference>
<name>A0A3M7TYA4_9BACI</name>
<keyword evidence="1" id="KW-0812">Transmembrane</keyword>
<dbReference type="InterPro" id="IPR002509">
    <property type="entry name" value="NODB_dom"/>
</dbReference>
<protein>
    <submittedName>
        <fullName evidence="3">Polysaccharide deacetylase family protein</fullName>
    </submittedName>
</protein>
<evidence type="ECO:0000256" key="1">
    <source>
        <dbReference type="SAM" id="Phobius"/>
    </source>
</evidence>
<dbReference type="PANTHER" id="PTHR10587">
    <property type="entry name" value="GLYCOSYL TRANSFERASE-RELATED"/>
    <property type="match status" value="1"/>
</dbReference>
<dbReference type="InterPro" id="IPR050248">
    <property type="entry name" value="Polysacc_deacetylase_ArnD"/>
</dbReference>
<dbReference type="AlphaFoldDB" id="A0A3M7TYA4"/>
<dbReference type="PROSITE" id="PS51677">
    <property type="entry name" value="NODB"/>
    <property type="match status" value="1"/>
</dbReference>
<feature type="domain" description="NodB homology" evidence="2">
    <location>
        <begin position="94"/>
        <end position="278"/>
    </location>
</feature>
<dbReference type="PANTHER" id="PTHR10587:SF125">
    <property type="entry name" value="POLYSACCHARIDE DEACETYLASE YHEN-RELATED"/>
    <property type="match status" value="1"/>
</dbReference>
<dbReference type="Proteomes" id="UP000278746">
    <property type="component" value="Unassembled WGS sequence"/>
</dbReference>
<accession>A0A3M7TYA4</accession>
<evidence type="ECO:0000313" key="3">
    <source>
        <dbReference type="EMBL" id="RNA69415.1"/>
    </source>
</evidence>
<evidence type="ECO:0000259" key="2">
    <source>
        <dbReference type="PROSITE" id="PS51677"/>
    </source>
</evidence>
<keyword evidence="1" id="KW-1133">Transmembrane helix</keyword>
<dbReference type="SUPFAM" id="SSF88713">
    <property type="entry name" value="Glycoside hydrolase/deacetylase"/>
    <property type="match status" value="1"/>
</dbReference>
<sequence length="291" mass="32834">MHEGADTVKQKIIRRILLSFAALFVLQTAGFIKTQAENPGDSSSVWWWTKEKEELPPLKGGPEEEVRELNPVSNVVLQQEYPDFVFVKGPDTANRVALTFDDGPDPDFSPLVLDVLKEYNVPATFFLMGVRSGVYPDLVRRMAEEGHEIGNHTYWHPDLVEEGDVDILVDEVNRTEDVLEDILGFRTSLFRAPYGFLYRELVEELVDLNYSVIAWDVDSLDWQMITEEEIAENVLSQVEPGSIILMHDGGGPGADRTETVDSLRIIIPELLAQGYEFVTVSELLNIPAVRE</sequence>
<feature type="transmembrane region" description="Helical" evidence="1">
    <location>
        <begin position="12"/>
        <end position="32"/>
    </location>
</feature>
<proteinExistence type="predicted"/>
<dbReference type="EMBL" id="RHIB01000001">
    <property type="protein sequence ID" value="RNA69415.1"/>
    <property type="molecule type" value="Genomic_DNA"/>
</dbReference>
<keyword evidence="1" id="KW-0472">Membrane</keyword>